<keyword evidence="2" id="KW-1185">Reference proteome</keyword>
<evidence type="ECO:0000313" key="2">
    <source>
        <dbReference type="Proteomes" id="UP001058974"/>
    </source>
</evidence>
<dbReference type="Gene3D" id="3.30.530.20">
    <property type="match status" value="1"/>
</dbReference>
<dbReference type="AlphaFoldDB" id="A0A9D4VRU2"/>
<dbReference type="EMBL" id="JAMSHJ010000007">
    <property type="protein sequence ID" value="KAI5387754.1"/>
    <property type="molecule type" value="Genomic_DNA"/>
</dbReference>
<dbReference type="Gramene" id="Psat07G0374100-T1">
    <property type="protein sequence ID" value="KAI5387754.1"/>
    <property type="gene ID" value="KIW84_073741"/>
</dbReference>
<dbReference type="Proteomes" id="UP001058974">
    <property type="component" value="Chromosome 7"/>
</dbReference>
<comment type="caution">
    <text evidence="1">The sequence shown here is derived from an EMBL/GenBank/DDBJ whole genome shotgun (WGS) entry which is preliminary data.</text>
</comment>
<dbReference type="GO" id="GO:0005096">
    <property type="term" value="F:GTPase activator activity"/>
    <property type="evidence" value="ECO:0007669"/>
    <property type="project" value="InterPro"/>
</dbReference>
<accession>A0A9D4VRU2</accession>
<dbReference type="PANTHER" id="PTHR46419:SF14">
    <property type="entry name" value="ARF GTPASE ACTIVATOR"/>
    <property type="match status" value="1"/>
</dbReference>
<dbReference type="InterPro" id="IPR023393">
    <property type="entry name" value="START-like_dom_sf"/>
</dbReference>
<dbReference type="PANTHER" id="PTHR46419">
    <property type="entry name" value="ADP-RIBOSYLATION FACTOR GTPASE-ACTIVATING PROTEIN AGD5"/>
    <property type="match status" value="1"/>
</dbReference>
<gene>
    <name evidence="1" type="ORF">KIW84_073741</name>
</gene>
<proteinExistence type="predicted"/>
<protein>
    <submittedName>
        <fullName evidence="1">Uncharacterized protein</fullName>
    </submittedName>
</protein>
<name>A0A9D4VRU2_PEA</name>
<dbReference type="InterPro" id="IPR044520">
    <property type="entry name" value="ARF_GAP_AGD5/15"/>
</dbReference>
<reference evidence="1 2" key="1">
    <citation type="journal article" date="2022" name="Nat. Genet.">
        <title>Improved pea reference genome and pan-genome highlight genomic features and evolutionary characteristics.</title>
        <authorList>
            <person name="Yang T."/>
            <person name="Liu R."/>
            <person name="Luo Y."/>
            <person name="Hu S."/>
            <person name="Wang D."/>
            <person name="Wang C."/>
            <person name="Pandey M.K."/>
            <person name="Ge S."/>
            <person name="Xu Q."/>
            <person name="Li N."/>
            <person name="Li G."/>
            <person name="Huang Y."/>
            <person name="Saxena R.K."/>
            <person name="Ji Y."/>
            <person name="Li M."/>
            <person name="Yan X."/>
            <person name="He Y."/>
            <person name="Liu Y."/>
            <person name="Wang X."/>
            <person name="Xiang C."/>
            <person name="Varshney R.K."/>
            <person name="Ding H."/>
            <person name="Gao S."/>
            <person name="Zong X."/>
        </authorList>
    </citation>
    <scope>NUCLEOTIDE SEQUENCE [LARGE SCALE GENOMIC DNA]</scope>
    <source>
        <strain evidence="1 2">cv. Zhongwan 6</strain>
    </source>
</reference>
<organism evidence="1 2">
    <name type="scientific">Pisum sativum</name>
    <name type="common">Garden pea</name>
    <name type="synonym">Lathyrus oleraceus</name>
    <dbReference type="NCBI Taxonomy" id="3888"/>
    <lineage>
        <taxon>Eukaryota</taxon>
        <taxon>Viridiplantae</taxon>
        <taxon>Streptophyta</taxon>
        <taxon>Embryophyta</taxon>
        <taxon>Tracheophyta</taxon>
        <taxon>Spermatophyta</taxon>
        <taxon>Magnoliopsida</taxon>
        <taxon>eudicotyledons</taxon>
        <taxon>Gunneridae</taxon>
        <taxon>Pentapetalae</taxon>
        <taxon>rosids</taxon>
        <taxon>fabids</taxon>
        <taxon>Fabales</taxon>
        <taxon>Fabaceae</taxon>
        <taxon>Papilionoideae</taxon>
        <taxon>50 kb inversion clade</taxon>
        <taxon>NPAAA clade</taxon>
        <taxon>Hologalegina</taxon>
        <taxon>IRL clade</taxon>
        <taxon>Fabeae</taxon>
        <taxon>Lathyrus</taxon>
    </lineage>
</organism>
<sequence length="203" mass="21666">MPIFIRIKLQIIKLSETYIICNLAFGPNPTPPKVDNVTDLFNMLSMDDANANGSKAAGATADDNNWAGFKSAAEVSTAEKTGPPHAVESTSQSASGIEDLFKDSFSMTPSLAPAKPQKDVKNDIISLFEKSNIVSPFAMHQQQLAMLAHQQSLLMVAASKSTSIDLKCIMQSGLGIGSVREVNAKSGLPAITSTKSLEHLDDE</sequence>
<evidence type="ECO:0000313" key="1">
    <source>
        <dbReference type="EMBL" id="KAI5387754.1"/>
    </source>
</evidence>